<feature type="signal peptide" evidence="2">
    <location>
        <begin position="1"/>
        <end position="25"/>
    </location>
</feature>
<dbReference type="EMBL" id="KI669511">
    <property type="protein sequence ID" value="OCF31962.1"/>
    <property type="molecule type" value="Genomic_DNA"/>
</dbReference>
<feature type="compositionally biased region" description="Low complexity" evidence="1">
    <location>
        <begin position="229"/>
        <end position="268"/>
    </location>
</feature>
<keyword evidence="4" id="KW-1185">Reference proteome</keyword>
<dbReference type="Proteomes" id="UP000092666">
    <property type="component" value="Unassembled WGS sequence"/>
</dbReference>
<protein>
    <submittedName>
        <fullName evidence="3">Uncharacterized protein</fullName>
    </submittedName>
</protein>
<feature type="region of interest" description="Disordered" evidence="1">
    <location>
        <begin position="355"/>
        <end position="374"/>
    </location>
</feature>
<dbReference type="OrthoDB" id="2565163at2759"/>
<gene>
    <name evidence="3" type="ORF">I316_06345</name>
</gene>
<evidence type="ECO:0000256" key="2">
    <source>
        <dbReference type="SAM" id="SignalP"/>
    </source>
</evidence>
<reference evidence="3 4" key="1">
    <citation type="submission" date="2013-07" db="EMBL/GenBank/DDBJ databases">
        <title>The Genome Sequence of Cryptococcus heveanensis BCC8398.</title>
        <authorList>
            <consortium name="The Broad Institute Genome Sequencing Platform"/>
            <person name="Cuomo C."/>
            <person name="Litvintseva A."/>
            <person name="Chen Y."/>
            <person name="Heitman J."/>
            <person name="Sun S."/>
            <person name="Springer D."/>
            <person name="Dromer F."/>
            <person name="Young S.K."/>
            <person name="Zeng Q."/>
            <person name="Gargeya S."/>
            <person name="Fitzgerald M."/>
            <person name="Abouelleil A."/>
            <person name="Alvarado L."/>
            <person name="Berlin A.M."/>
            <person name="Chapman S.B."/>
            <person name="Dewar J."/>
            <person name="Goldberg J."/>
            <person name="Griggs A."/>
            <person name="Gujja S."/>
            <person name="Hansen M."/>
            <person name="Howarth C."/>
            <person name="Imamovic A."/>
            <person name="Larimer J."/>
            <person name="McCowan C."/>
            <person name="Murphy C."/>
            <person name="Pearson M."/>
            <person name="Priest M."/>
            <person name="Roberts A."/>
            <person name="Saif S."/>
            <person name="Shea T."/>
            <person name="Sykes S."/>
            <person name="Wortman J."/>
            <person name="Nusbaum C."/>
            <person name="Birren B."/>
        </authorList>
    </citation>
    <scope>NUCLEOTIDE SEQUENCE [LARGE SCALE GENOMIC DNA]</scope>
    <source>
        <strain evidence="3 4">BCC8398</strain>
    </source>
</reference>
<feature type="compositionally biased region" description="Low complexity" evidence="1">
    <location>
        <begin position="277"/>
        <end position="302"/>
    </location>
</feature>
<dbReference type="AlphaFoldDB" id="A0A1B9GLM3"/>
<keyword evidence="2" id="KW-0732">Signal</keyword>
<organism evidence="3 4">
    <name type="scientific">Kwoniella heveanensis BCC8398</name>
    <dbReference type="NCBI Taxonomy" id="1296120"/>
    <lineage>
        <taxon>Eukaryota</taxon>
        <taxon>Fungi</taxon>
        <taxon>Dikarya</taxon>
        <taxon>Basidiomycota</taxon>
        <taxon>Agaricomycotina</taxon>
        <taxon>Tremellomycetes</taxon>
        <taxon>Tremellales</taxon>
        <taxon>Cryptococcaceae</taxon>
        <taxon>Kwoniella</taxon>
    </lineage>
</organism>
<evidence type="ECO:0000313" key="3">
    <source>
        <dbReference type="EMBL" id="OCF31962.1"/>
    </source>
</evidence>
<evidence type="ECO:0000313" key="4">
    <source>
        <dbReference type="Proteomes" id="UP000092666"/>
    </source>
</evidence>
<accession>A0A1B9GLM3</accession>
<feature type="region of interest" description="Disordered" evidence="1">
    <location>
        <begin position="186"/>
        <end position="315"/>
    </location>
</feature>
<reference evidence="4" key="2">
    <citation type="submission" date="2013-12" db="EMBL/GenBank/DDBJ databases">
        <title>Evolution of pathogenesis and genome organization in the Tremellales.</title>
        <authorList>
            <person name="Cuomo C."/>
            <person name="Litvintseva A."/>
            <person name="Heitman J."/>
            <person name="Chen Y."/>
            <person name="Sun S."/>
            <person name="Springer D."/>
            <person name="Dromer F."/>
            <person name="Young S."/>
            <person name="Zeng Q."/>
            <person name="Chapman S."/>
            <person name="Gujja S."/>
            <person name="Saif S."/>
            <person name="Birren B."/>
        </authorList>
    </citation>
    <scope>NUCLEOTIDE SEQUENCE [LARGE SCALE GENOMIC DNA]</scope>
    <source>
        <strain evidence="4">BCC8398</strain>
    </source>
</reference>
<sequence>MKGFFAASLFGLAAWLGHVQVAAEAGVYLTIEGVKGTVYYDLVSGGKCDARFGAGWGLVHGDNPSACEAARASSYVKEGVANAVAMNRNFVDRDLVDFCGRIVKVYKPNGEEYKLPNGLPFFIWDGCEDCAREERIDLGADAIADLQDVGTDGDSNPSGCDNPLNLKVEIMNEYFWQLEPHGVVNESPGPVADPNAVYPVPTPADYQPNGLPAEYQNLPPGVATPPPVSTSTAKATATATSVGGSESASEHAAGPASGSSATASSASGQPPVHSGYSASASAPIVPSGSGSVSGPPVSVPSALRPSSIPGGTGVQSASSQAVAAASSSSSPGIVAIGASGTASSASSSTAASSTAASVSSSTNTNTSSNSTSNVDSSEAFQALGDKADCEAGSFMCEGLQLKVCNFIQPGVPDLGWVDHVTCQTVCDVECDFTCE</sequence>
<evidence type="ECO:0000256" key="1">
    <source>
        <dbReference type="SAM" id="MobiDB-lite"/>
    </source>
</evidence>
<feature type="chain" id="PRO_5008627170" evidence="2">
    <location>
        <begin position="26"/>
        <end position="435"/>
    </location>
</feature>
<dbReference type="STRING" id="1296120.A0A1B9GLM3"/>
<name>A0A1B9GLM3_9TREE</name>
<proteinExistence type="predicted"/>